<sequence>MGKSGIILLALVLSTSCQAQDNRETQQPARQVGGPCEGCEALHEYGDKQLTPTDTLPGFHPEAQDKLKITGIVYLPDGKTPAQDVVLYIYHTDETGIYPTRGDEKGWARRHGYLRGWIKTGADGRYTFYTTKPGTYPSRSEPAHIHITVKEPDKNEYYLDDFLFEGDPLLTPKVRQERPERGGSCIVAMQRQGNTFVLNRNITLGLHIPDYTPR</sequence>
<dbReference type="GO" id="GO:0008199">
    <property type="term" value="F:ferric iron binding"/>
    <property type="evidence" value="ECO:0007669"/>
    <property type="project" value="InterPro"/>
</dbReference>
<dbReference type="RefSeq" id="WP_076422679.1">
    <property type="nucleotide sequence ID" value="NZ_FTNM01000004.1"/>
</dbReference>
<dbReference type="STRING" id="1077936.SAMN05421545_3005"/>
<dbReference type="PROSITE" id="PS51257">
    <property type="entry name" value="PROKAR_LIPOPROTEIN"/>
    <property type="match status" value="1"/>
</dbReference>
<feature type="chain" id="PRO_5011980740" evidence="4">
    <location>
        <begin position="20"/>
        <end position="214"/>
    </location>
</feature>
<evidence type="ECO:0000259" key="5">
    <source>
        <dbReference type="Pfam" id="PF00775"/>
    </source>
</evidence>
<dbReference type="Gene3D" id="2.60.130.10">
    <property type="entry name" value="Aromatic compound dioxygenase"/>
    <property type="match status" value="1"/>
</dbReference>
<protein>
    <submittedName>
        <fullName evidence="6">Protocatechuate 3,4-dioxygenase beta subunit</fullName>
    </submittedName>
</protein>
<dbReference type="EMBL" id="FTNM01000004">
    <property type="protein sequence ID" value="SIR26527.1"/>
    <property type="molecule type" value="Genomic_DNA"/>
</dbReference>
<dbReference type="PANTHER" id="PTHR33711">
    <property type="entry name" value="DIOXYGENASE, PUTATIVE (AFU_ORTHOLOGUE AFUA_2G02910)-RELATED"/>
    <property type="match status" value="1"/>
</dbReference>
<dbReference type="PANTHER" id="PTHR33711:SF10">
    <property type="entry name" value="INTRADIOL RING-CLEAVAGE DIOXYGENASES DOMAIN-CONTAINING PROTEIN"/>
    <property type="match status" value="1"/>
</dbReference>
<evidence type="ECO:0000256" key="1">
    <source>
        <dbReference type="ARBA" id="ARBA00007825"/>
    </source>
</evidence>
<evidence type="ECO:0000256" key="3">
    <source>
        <dbReference type="ARBA" id="ARBA00023002"/>
    </source>
</evidence>
<comment type="similarity">
    <text evidence="1">Belongs to the intradiol ring-cleavage dioxygenase family.</text>
</comment>
<dbReference type="Proteomes" id="UP000185924">
    <property type="component" value="Unassembled WGS sequence"/>
</dbReference>
<dbReference type="InterPro" id="IPR015889">
    <property type="entry name" value="Intradiol_dOase_core"/>
</dbReference>
<organism evidence="6 7">
    <name type="scientific">Pontibacter lucknowensis</name>
    <dbReference type="NCBI Taxonomy" id="1077936"/>
    <lineage>
        <taxon>Bacteria</taxon>
        <taxon>Pseudomonadati</taxon>
        <taxon>Bacteroidota</taxon>
        <taxon>Cytophagia</taxon>
        <taxon>Cytophagales</taxon>
        <taxon>Hymenobacteraceae</taxon>
        <taxon>Pontibacter</taxon>
    </lineage>
</organism>
<keyword evidence="7" id="KW-1185">Reference proteome</keyword>
<evidence type="ECO:0000313" key="6">
    <source>
        <dbReference type="EMBL" id="SIR26527.1"/>
    </source>
</evidence>
<dbReference type="InterPro" id="IPR000627">
    <property type="entry name" value="Intradiol_dOase_C"/>
</dbReference>
<keyword evidence="3" id="KW-0560">Oxidoreductase</keyword>
<dbReference type="OrthoDB" id="933561at2"/>
<reference evidence="7" key="1">
    <citation type="submission" date="2017-01" db="EMBL/GenBank/DDBJ databases">
        <authorList>
            <person name="Varghese N."/>
            <person name="Submissions S."/>
        </authorList>
    </citation>
    <scope>NUCLEOTIDE SEQUENCE [LARGE SCALE GENOMIC DNA]</scope>
    <source>
        <strain evidence="7">DM9</strain>
    </source>
</reference>
<dbReference type="InterPro" id="IPR050770">
    <property type="entry name" value="Intradiol_RC_Dioxygenase"/>
</dbReference>
<dbReference type="Pfam" id="PF00775">
    <property type="entry name" value="Dioxygenase_C"/>
    <property type="match status" value="1"/>
</dbReference>
<keyword evidence="4" id="KW-0732">Signal</keyword>
<accession>A0A1N6ZIA8</accession>
<name>A0A1N6ZIA8_9BACT</name>
<keyword evidence="2 6" id="KW-0223">Dioxygenase</keyword>
<dbReference type="GO" id="GO:0016702">
    <property type="term" value="F:oxidoreductase activity, acting on single donors with incorporation of molecular oxygen, incorporation of two atoms of oxygen"/>
    <property type="evidence" value="ECO:0007669"/>
    <property type="project" value="InterPro"/>
</dbReference>
<proteinExistence type="inferred from homology"/>
<evidence type="ECO:0000256" key="4">
    <source>
        <dbReference type="SAM" id="SignalP"/>
    </source>
</evidence>
<evidence type="ECO:0000256" key="2">
    <source>
        <dbReference type="ARBA" id="ARBA00022964"/>
    </source>
</evidence>
<evidence type="ECO:0000313" key="7">
    <source>
        <dbReference type="Proteomes" id="UP000185924"/>
    </source>
</evidence>
<feature type="domain" description="Intradiol ring-cleavage dioxygenases" evidence="5">
    <location>
        <begin position="66"/>
        <end position="172"/>
    </location>
</feature>
<dbReference type="AlphaFoldDB" id="A0A1N6ZIA8"/>
<feature type="signal peptide" evidence="4">
    <location>
        <begin position="1"/>
        <end position="19"/>
    </location>
</feature>
<gene>
    <name evidence="6" type="ORF">SAMN05421545_3005</name>
</gene>
<dbReference type="SUPFAM" id="SSF49482">
    <property type="entry name" value="Aromatic compound dioxygenase"/>
    <property type="match status" value="1"/>
</dbReference>